<comment type="caution">
    <text evidence="6">The sequence shown here is derived from an EMBL/GenBank/DDBJ whole genome shotgun (WGS) entry which is preliminary data.</text>
</comment>
<dbReference type="CDD" id="cd08648">
    <property type="entry name" value="FMT_core_Formyl-FH4-Hydrolase_C"/>
    <property type="match status" value="1"/>
</dbReference>
<protein>
    <recommendedName>
        <fullName evidence="3 4">Formyltetrahydrofolate deformylase</fullName>
        <ecNumber evidence="3 4">3.5.1.10</ecNumber>
    </recommendedName>
    <alternativeName>
        <fullName evidence="3">Formyl-FH(4) hydrolase</fullName>
    </alternativeName>
</protein>
<organism evidence="6 7">
    <name type="scientific">Phaeodactylibacter xiamenensis</name>
    <dbReference type="NCBI Taxonomy" id="1524460"/>
    <lineage>
        <taxon>Bacteria</taxon>
        <taxon>Pseudomonadati</taxon>
        <taxon>Bacteroidota</taxon>
        <taxon>Saprospiria</taxon>
        <taxon>Saprospirales</taxon>
        <taxon>Haliscomenobacteraceae</taxon>
        <taxon>Phaeodactylibacter</taxon>
    </lineage>
</organism>
<dbReference type="NCBIfam" id="TIGR00655">
    <property type="entry name" value="PurU"/>
    <property type="match status" value="1"/>
</dbReference>
<dbReference type="Gene3D" id="3.30.70.260">
    <property type="match status" value="1"/>
</dbReference>
<comment type="catalytic activity">
    <reaction evidence="3">
        <text>(6R)-10-formyltetrahydrofolate + H2O = (6S)-5,6,7,8-tetrahydrofolate + formate + H(+)</text>
        <dbReference type="Rhea" id="RHEA:19833"/>
        <dbReference type="ChEBI" id="CHEBI:15377"/>
        <dbReference type="ChEBI" id="CHEBI:15378"/>
        <dbReference type="ChEBI" id="CHEBI:15740"/>
        <dbReference type="ChEBI" id="CHEBI:57453"/>
        <dbReference type="ChEBI" id="CHEBI:195366"/>
        <dbReference type="EC" id="3.5.1.10"/>
    </reaction>
</comment>
<dbReference type="CDD" id="cd04875">
    <property type="entry name" value="ACT_F4HF-DF"/>
    <property type="match status" value="1"/>
</dbReference>
<keyword evidence="3" id="KW-0658">Purine biosynthesis</keyword>
<keyword evidence="7" id="KW-1185">Reference proteome</keyword>
<dbReference type="PROSITE" id="PS51671">
    <property type="entry name" value="ACT"/>
    <property type="match status" value="1"/>
</dbReference>
<dbReference type="HAMAP" id="MF_01927">
    <property type="entry name" value="PurU"/>
    <property type="match status" value="1"/>
</dbReference>
<evidence type="ECO:0000313" key="7">
    <source>
        <dbReference type="Proteomes" id="UP000029736"/>
    </source>
</evidence>
<dbReference type="OrthoDB" id="9806170at2"/>
<dbReference type="PANTHER" id="PTHR42706:SF1">
    <property type="entry name" value="FORMYLTETRAHYDROFOLATE DEFORMYLASE 2, MITOCHONDRIAL"/>
    <property type="match status" value="1"/>
</dbReference>
<evidence type="ECO:0000256" key="3">
    <source>
        <dbReference type="HAMAP-Rule" id="MF_01927"/>
    </source>
</evidence>
<keyword evidence="2 3" id="KW-0378">Hydrolase</keyword>
<evidence type="ECO:0000256" key="4">
    <source>
        <dbReference type="NCBIfam" id="TIGR00655"/>
    </source>
</evidence>
<dbReference type="GO" id="GO:0006730">
    <property type="term" value="P:one-carbon metabolic process"/>
    <property type="evidence" value="ECO:0007669"/>
    <property type="project" value="UniProtKB-KW"/>
</dbReference>
<evidence type="ECO:0000259" key="5">
    <source>
        <dbReference type="PROSITE" id="PS51671"/>
    </source>
</evidence>
<dbReference type="InterPro" id="IPR044074">
    <property type="entry name" value="PurU_ACT"/>
</dbReference>
<dbReference type="NCBIfam" id="NF004684">
    <property type="entry name" value="PRK06027.1"/>
    <property type="match status" value="1"/>
</dbReference>
<reference evidence="6 7" key="1">
    <citation type="journal article" date="2014" name="Int. J. Syst. Evol. Microbiol.">
        <title>Phaeodactylibacter xiamenensis gen. nov., sp. nov., a member of the family Saprospiraceae isolated from the marine alga Phaeodactylum tricornutum.</title>
        <authorList>
            <person name="Chen Z.Jr."/>
            <person name="Lei X."/>
            <person name="Lai Q."/>
            <person name="Li Y."/>
            <person name="Zhang B."/>
            <person name="Zhang J."/>
            <person name="Zhang H."/>
            <person name="Yang L."/>
            <person name="Zheng W."/>
            <person name="Tian Y."/>
            <person name="Yu Z."/>
            <person name="Xu H.Jr."/>
            <person name="Zheng T."/>
        </authorList>
    </citation>
    <scope>NUCLEOTIDE SEQUENCE [LARGE SCALE GENOMIC DNA]</scope>
    <source>
        <strain evidence="6 7">KD52</strain>
    </source>
</reference>
<dbReference type="Gene3D" id="3.40.50.170">
    <property type="entry name" value="Formyl transferase, N-terminal domain"/>
    <property type="match status" value="1"/>
</dbReference>
<dbReference type="InterPro" id="IPR036477">
    <property type="entry name" value="Formyl_transf_N_sf"/>
</dbReference>
<comment type="pathway">
    <text evidence="3">Purine metabolism; IMP biosynthesis via de novo pathway; formate from 10-formyl-5,6,7,8-tetrahydrofolate: step 1/1.</text>
</comment>
<dbReference type="PANTHER" id="PTHR42706">
    <property type="entry name" value="FORMYLTETRAHYDROFOLATE DEFORMYLASE"/>
    <property type="match status" value="1"/>
</dbReference>
<dbReference type="SUPFAM" id="SSF55021">
    <property type="entry name" value="ACT-like"/>
    <property type="match status" value="1"/>
</dbReference>
<dbReference type="PIRSF" id="PIRSF036480">
    <property type="entry name" value="FormyFH4_hydr"/>
    <property type="match status" value="1"/>
</dbReference>
<dbReference type="InterPro" id="IPR002376">
    <property type="entry name" value="Formyl_transf_N"/>
</dbReference>
<evidence type="ECO:0000256" key="1">
    <source>
        <dbReference type="ARBA" id="ARBA00022563"/>
    </source>
</evidence>
<comment type="similarity">
    <text evidence="3">Belongs to the PurU family.</text>
</comment>
<dbReference type="InterPro" id="IPR002912">
    <property type="entry name" value="ACT_dom"/>
</dbReference>
<dbReference type="AlphaFoldDB" id="A0A098S3Z2"/>
<name>A0A098S3Z2_9BACT</name>
<dbReference type="InterPro" id="IPR004810">
    <property type="entry name" value="PurU"/>
</dbReference>
<comment type="function">
    <text evidence="3">Catalyzes the hydrolysis of 10-formyltetrahydrofolate (formyl-FH4) to formate and tetrahydrofolate (FH4).</text>
</comment>
<dbReference type="InterPro" id="IPR041729">
    <property type="entry name" value="Formyl-FH4-Hydrolase_C"/>
</dbReference>
<dbReference type="Pfam" id="PF00551">
    <property type="entry name" value="Formyl_trans_N"/>
    <property type="match status" value="1"/>
</dbReference>
<sequence length="285" mass="33110">MKKTAILLIHCPDQTGLVAAVTDFLHRNNGNVISLDQHVDRQAGRFFMRVEWELEGFNIPAEKIDEYFGTLIGQKYQMEWQVHLSARKPRMAIFVSKMSHCLYDILQRCMSGEWEVEIPVIVSNHENLRYIAERFEIPFEIFPITKANKAEQEQREIELMHKLDIDFIVLARYMQILSDDFVAAFPNQVINIHHSFLPAFKGAKPYHSAFNRGVKVIGATSHYVTADLDEGPIIEQDVRRISHKDTIQDLIRIGKDLEKVVLARAIWLEIQHKILPYQNKTIVFD</sequence>
<dbReference type="STRING" id="1524460.IX84_20615"/>
<feature type="domain" description="ACT" evidence="5">
    <location>
        <begin position="6"/>
        <end position="87"/>
    </location>
</feature>
<evidence type="ECO:0000313" key="6">
    <source>
        <dbReference type="EMBL" id="KGE86558.1"/>
    </source>
</evidence>
<dbReference type="Proteomes" id="UP000029736">
    <property type="component" value="Unassembled WGS sequence"/>
</dbReference>
<dbReference type="RefSeq" id="WP_044224688.1">
    <property type="nucleotide sequence ID" value="NZ_JBKAGJ010000043.1"/>
</dbReference>
<dbReference type="UniPathway" id="UPA00074">
    <property type="reaction ID" value="UER00170"/>
</dbReference>
<dbReference type="InterPro" id="IPR045865">
    <property type="entry name" value="ACT-like_dom_sf"/>
</dbReference>
<dbReference type="PRINTS" id="PR01575">
    <property type="entry name" value="FFH4HYDRLASE"/>
</dbReference>
<dbReference type="GO" id="GO:0006189">
    <property type="term" value="P:'de novo' IMP biosynthetic process"/>
    <property type="evidence" value="ECO:0007669"/>
    <property type="project" value="UniProtKB-UniRule"/>
</dbReference>
<evidence type="ECO:0000256" key="2">
    <source>
        <dbReference type="ARBA" id="ARBA00022801"/>
    </source>
</evidence>
<feature type="active site" evidence="3">
    <location>
        <position position="229"/>
    </location>
</feature>
<dbReference type="SUPFAM" id="SSF53328">
    <property type="entry name" value="Formyltransferase"/>
    <property type="match status" value="1"/>
</dbReference>
<dbReference type="EMBL" id="JPOS01000077">
    <property type="protein sequence ID" value="KGE86558.1"/>
    <property type="molecule type" value="Genomic_DNA"/>
</dbReference>
<gene>
    <name evidence="3" type="primary">purU</name>
    <name evidence="6" type="ORF">IX84_20615</name>
</gene>
<dbReference type="EC" id="3.5.1.10" evidence="3 4"/>
<proteinExistence type="inferred from homology"/>
<dbReference type="GO" id="GO:0008864">
    <property type="term" value="F:formyltetrahydrofolate deformylase activity"/>
    <property type="evidence" value="ECO:0007669"/>
    <property type="project" value="UniProtKB-UniRule"/>
</dbReference>
<accession>A0A098S3Z2</accession>
<keyword evidence="1 3" id="KW-0554">One-carbon metabolism</keyword>
<dbReference type="Pfam" id="PF01842">
    <property type="entry name" value="ACT"/>
    <property type="match status" value="1"/>
</dbReference>